<reference evidence="2 3" key="2">
    <citation type="journal article" date="2021" name="Curr. Genet.">
        <title>Genetic response to nitrogen starvation in the aggressive Eucalyptus foliar pathogen Teratosphaeria destructans.</title>
        <authorList>
            <person name="Havenga M."/>
            <person name="Wingfield B.D."/>
            <person name="Wingfield M.J."/>
            <person name="Dreyer L.L."/>
            <person name="Roets F."/>
            <person name="Aylward J."/>
        </authorList>
    </citation>
    <scope>NUCLEOTIDE SEQUENCE [LARGE SCALE GENOMIC DNA]</scope>
    <source>
        <strain evidence="2">CMW44962</strain>
    </source>
</reference>
<feature type="compositionally biased region" description="Basic and acidic residues" evidence="1">
    <location>
        <begin position="128"/>
        <end position="141"/>
    </location>
</feature>
<sequence length="718" mass="77303">MRAHGLYTIKDNVVGQSGGREWTTVVEMRRVMTGEGEGDEEEEEEERKKREKRKEKRDYPPNLPRSPAPDLLRSPRSPDTASPIYPDRAIRPLPRSRLKSKLSPEQASTIVYPPDPPPLSPTLQFNPDDDKRRIHPMDGHRLPSHVHYQDQNRAPYSEGPRADAVEHCTCGGHHDHGDPDSGDEEIEFDHPDYRYPPSSATPTPAAGGHTMGLAPVNGFKVPLDSVQRRLLEASRAGMKPPPPGSAASSADGYESFENTSNKKKRKIPLSSASVGQSQLSAEIASMAISPHDGAMDDPPGAGGAVPPQHFVPPASGTGISGAGRGRYGRQNGYGRNGERRSVGNVAAVPNGHGPRVPNGADVNGDSHASDTTGGIISQAIKSAAEQGPLTPSKTSAGRENGSLLQSATDAMKPPTTATPRTQFTFSCESESATKMELQQQQHAQAVAANHARQEAYRQQASEGYGAGTPGAYPAPSTADRNARANHANSAARSTQGTQTTPTLRQGPNPQQRPPPPPNGQQPPPPKPKPRRRPSKEYALAAQNRRIQQEYTNYHHRPTKDNMWICEFCEYEDIFGEPPVAMIRRYEIKDRQERKKAAERRRLLEKAKMKGRKGKKGSGKGKGNANQAAANPPPAPAGGAGQAHYDPSLPPPDGEEYYDDEEEYEEGEYGDEYDPVGGDPGDAGGGGPYYPPPGTPAAQGVGPPPPPPPTAQHQHRASA</sequence>
<feature type="compositionally biased region" description="Acidic residues" evidence="1">
    <location>
        <begin position="652"/>
        <end position="673"/>
    </location>
</feature>
<gene>
    <name evidence="2" type="ORF">Tdes44962_MAKER07875</name>
</gene>
<feature type="compositionally biased region" description="Polar residues" evidence="1">
    <location>
        <begin position="389"/>
        <end position="408"/>
    </location>
</feature>
<feature type="region of interest" description="Disordered" evidence="1">
    <location>
        <begin position="230"/>
        <end position="555"/>
    </location>
</feature>
<feature type="compositionally biased region" description="Polar residues" evidence="1">
    <location>
        <begin position="270"/>
        <end position="280"/>
    </location>
</feature>
<proteinExistence type="predicted"/>
<accession>A0A9W7SXV6</accession>
<feature type="region of interest" description="Disordered" evidence="1">
    <location>
        <begin position="585"/>
        <end position="718"/>
    </location>
</feature>
<feature type="compositionally biased region" description="Low complexity" evidence="1">
    <location>
        <begin position="196"/>
        <end position="206"/>
    </location>
</feature>
<evidence type="ECO:0000313" key="3">
    <source>
        <dbReference type="Proteomes" id="UP001138500"/>
    </source>
</evidence>
<feature type="compositionally biased region" description="Low complexity" evidence="1">
    <location>
        <begin position="438"/>
        <end position="450"/>
    </location>
</feature>
<dbReference type="EMBL" id="RIBY02000535">
    <property type="protein sequence ID" value="KAH9841209.1"/>
    <property type="molecule type" value="Genomic_DNA"/>
</dbReference>
<feature type="compositionally biased region" description="Basic residues" evidence="1">
    <location>
        <begin position="608"/>
        <end position="618"/>
    </location>
</feature>
<comment type="caution">
    <text evidence="2">The sequence shown here is derived from an EMBL/GenBank/DDBJ whole genome shotgun (WGS) entry which is preliminary data.</text>
</comment>
<dbReference type="GO" id="GO:0005884">
    <property type="term" value="C:actin filament"/>
    <property type="evidence" value="ECO:0007669"/>
    <property type="project" value="TreeGrafter"/>
</dbReference>
<dbReference type="Proteomes" id="UP001138500">
    <property type="component" value="Unassembled WGS sequence"/>
</dbReference>
<name>A0A9W7SXV6_9PEZI</name>
<feature type="compositionally biased region" description="Polar residues" evidence="1">
    <location>
        <begin position="493"/>
        <end position="503"/>
    </location>
</feature>
<dbReference type="AlphaFoldDB" id="A0A9W7SXV6"/>
<dbReference type="OrthoDB" id="4174342at2759"/>
<feature type="region of interest" description="Disordered" evidence="1">
    <location>
        <begin position="30"/>
        <end position="212"/>
    </location>
</feature>
<evidence type="ECO:0000313" key="2">
    <source>
        <dbReference type="EMBL" id="KAH9841209.1"/>
    </source>
</evidence>
<feature type="compositionally biased region" description="Pro residues" evidence="1">
    <location>
        <begin position="510"/>
        <end position="526"/>
    </location>
</feature>
<feature type="compositionally biased region" description="Acidic residues" evidence="1">
    <location>
        <begin position="36"/>
        <end position="45"/>
    </location>
</feature>
<dbReference type="PANTHER" id="PTHR45691">
    <property type="entry name" value="PROTEIN DIAPHANOUS"/>
    <property type="match status" value="1"/>
</dbReference>
<feature type="compositionally biased region" description="Basic and acidic residues" evidence="1">
    <location>
        <begin position="160"/>
        <end position="179"/>
    </location>
</feature>
<organism evidence="2 3">
    <name type="scientific">Teratosphaeria destructans</name>
    <dbReference type="NCBI Taxonomy" id="418781"/>
    <lineage>
        <taxon>Eukaryota</taxon>
        <taxon>Fungi</taxon>
        <taxon>Dikarya</taxon>
        <taxon>Ascomycota</taxon>
        <taxon>Pezizomycotina</taxon>
        <taxon>Dothideomycetes</taxon>
        <taxon>Dothideomycetidae</taxon>
        <taxon>Mycosphaerellales</taxon>
        <taxon>Teratosphaeriaceae</taxon>
        <taxon>Teratosphaeria</taxon>
    </lineage>
</organism>
<dbReference type="GO" id="GO:0030041">
    <property type="term" value="P:actin filament polymerization"/>
    <property type="evidence" value="ECO:0007669"/>
    <property type="project" value="TreeGrafter"/>
</dbReference>
<dbReference type="PANTHER" id="PTHR45691:SF6">
    <property type="entry name" value="PROTEIN DIAPHANOUS"/>
    <property type="match status" value="1"/>
</dbReference>
<feature type="compositionally biased region" description="Low complexity" evidence="1">
    <location>
        <begin position="469"/>
        <end position="492"/>
    </location>
</feature>
<feature type="compositionally biased region" description="Gly residues" evidence="1">
    <location>
        <begin position="677"/>
        <end position="687"/>
    </location>
</feature>
<feature type="compositionally biased region" description="Basic and acidic residues" evidence="1">
    <location>
        <begin position="585"/>
        <end position="607"/>
    </location>
</feature>
<keyword evidence="3" id="KW-1185">Reference proteome</keyword>
<dbReference type="InterPro" id="IPR051412">
    <property type="entry name" value="Formin_Homology_Diaphanous_sf"/>
</dbReference>
<protein>
    <submittedName>
        <fullName evidence="2">Uncharacterized protein</fullName>
    </submittedName>
</protein>
<feature type="compositionally biased region" description="Low complexity" evidence="1">
    <location>
        <begin position="296"/>
        <end position="307"/>
    </location>
</feature>
<feature type="compositionally biased region" description="Polar residues" evidence="1">
    <location>
        <begin position="415"/>
        <end position="432"/>
    </location>
</feature>
<reference evidence="2 3" key="1">
    <citation type="journal article" date="2018" name="IMA Fungus">
        <title>IMA Genome-F 10: Nine draft genome sequences of Claviceps purpurea s.lat., including C. arundinis, C. humidiphila, and C. cf. spartinae, pseudomolecules for the pitch canker pathogen Fusarium circinatum, draft genome of Davidsoniella eucalypti, Grosmannia galeiformis, Quambalaria eucalypti, and Teratosphaeria destructans.</title>
        <authorList>
            <person name="Wingfield B.D."/>
            <person name="Liu M."/>
            <person name="Nguyen H.D."/>
            <person name="Lane F.A."/>
            <person name="Morgan S.W."/>
            <person name="De Vos L."/>
            <person name="Wilken P.M."/>
            <person name="Duong T.A."/>
            <person name="Aylward J."/>
            <person name="Coetzee M.P."/>
            <person name="Dadej K."/>
            <person name="De Beer Z.W."/>
            <person name="Findlay W."/>
            <person name="Havenga M."/>
            <person name="Kolarik M."/>
            <person name="Menzies J.G."/>
            <person name="Naidoo K."/>
            <person name="Pochopski O."/>
            <person name="Shoukouhi P."/>
            <person name="Santana Q.C."/>
            <person name="Seifert K.A."/>
            <person name="Soal N."/>
            <person name="Steenkamp E.T."/>
            <person name="Tatham C.T."/>
            <person name="van der Nest M.A."/>
            <person name="Wingfield M.J."/>
        </authorList>
    </citation>
    <scope>NUCLEOTIDE SEQUENCE [LARGE SCALE GENOMIC DNA]</scope>
    <source>
        <strain evidence="2">CMW44962</strain>
    </source>
</reference>
<evidence type="ECO:0000256" key="1">
    <source>
        <dbReference type="SAM" id="MobiDB-lite"/>
    </source>
</evidence>